<dbReference type="EMBL" id="CP098805">
    <property type="protein sequence ID" value="USJ33339.1"/>
    <property type="molecule type" value="Genomic_DNA"/>
</dbReference>
<organism evidence="12 13">
    <name type="scientific">Dyadobacter chenhuakuii</name>
    <dbReference type="NCBI Taxonomy" id="2909339"/>
    <lineage>
        <taxon>Bacteria</taxon>
        <taxon>Pseudomonadati</taxon>
        <taxon>Bacteroidota</taxon>
        <taxon>Cytophagia</taxon>
        <taxon>Cytophagales</taxon>
        <taxon>Spirosomataceae</taxon>
        <taxon>Dyadobacter</taxon>
    </lineage>
</organism>
<evidence type="ECO:0000256" key="4">
    <source>
        <dbReference type="ARBA" id="ARBA00022679"/>
    </source>
</evidence>
<keyword evidence="13" id="KW-1185">Reference proteome</keyword>
<evidence type="ECO:0000256" key="3">
    <source>
        <dbReference type="ARBA" id="ARBA00022553"/>
    </source>
</evidence>
<dbReference type="InterPro" id="IPR029016">
    <property type="entry name" value="GAF-like_dom_sf"/>
</dbReference>
<dbReference type="PROSITE" id="PS50112">
    <property type="entry name" value="PAS"/>
    <property type="match status" value="3"/>
</dbReference>
<feature type="domain" description="PAS" evidence="10">
    <location>
        <begin position="444"/>
        <end position="516"/>
    </location>
</feature>
<dbReference type="InterPro" id="IPR003661">
    <property type="entry name" value="HisK_dim/P_dom"/>
</dbReference>
<reference evidence="12" key="1">
    <citation type="submission" date="2022-06" db="EMBL/GenBank/DDBJ databases">
        <title>Novel species in genus Dyadobacter.</title>
        <authorList>
            <person name="Ma C."/>
        </authorList>
    </citation>
    <scope>NUCLEOTIDE SEQUENCE</scope>
    <source>
        <strain evidence="12">CY22</strain>
    </source>
</reference>
<dbReference type="InterPro" id="IPR036097">
    <property type="entry name" value="HisK_dim/P_sf"/>
</dbReference>
<dbReference type="SUPFAM" id="SSF52172">
    <property type="entry name" value="CheY-like"/>
    <property type="match status" value="1"/>
</dbReference>
<evidence type="ECO:0000313" key="12">
    <source>
        <dbReference type="EMBL" id="USJ33339.1"/>
    </source>
</evidence>
<dbReference type="CDD" id="cd00082">
    <property type="entry name" value="HisKA"/>
    <property type="match status" value="1"/>
</dbReference>
<dbReference type="PROSITE" id="PS50110">
    <property type="entry name" value="RESPONSE_REGULATORY"/>
    <property type="match status" value="1"/>
</dbReference>
<dbReference type="InterPro" id="IPR035965">
    <property type="entry name" value="PAS-like_dom_sf"/>
</dbReference>
<dbReference type="InterPro" id="IPR005467">
    <property type="entry name" value="His_kinase_dom"/>
</dbReference>
<evidence type="ECO:0000256" key="6">
    <source>
        <dbReference type="PROSITE-ProRule" id="PRU00169"/>
    </source>
</evidence>
<dbReference type="RefSeq" id="WP_235162981.1">
    <property type="nucleotide sequence ID" value="NZ_CP098805.1"/>
</dbReference>
<sequence>MESSLKIVYLENSHDQANIVTQALQKADLLPVIKIAGTREQFIAAVTESAPDIILSEYNLPGIKCAEALEILRSLDLTIPFIVISDAVSDTIAEEMLLTGVDDYMIKNQAGRLSFAVHKALEKYQVKREQQALLQQLTNSERRFRTLVENSSDAVVILDREARPTYVSHAVKNVLGYTAEEVMAMDIFSKAHPEDLSGLSDTMMKVFANPGTAIPGHTGRMLHKDGTWRWIEATVTNLLDEPAVNGIVDNFRDITKQKVSEDKILHLNRLYAFLSQVNHTVVHAPDAQTVLKEVCRIACETGKFQGAWVGMFVHDTEKINVVEQHAVPEEFMAGLANVAGEQTMLRSSLESQPYYITNNTQEIFLSDSWKALAALAGYQSCLVLPIKRSGEIVGTFNLYASETDIFTEAEITLLEEAAMEISYSLDFFEKERLKLIADEQLKHKERRLRQAQAIAHLGSWETDLTTNTSVWSDEACRIYGLEDQDNIQSTASWLSFVYPEDLEYVIKSNQRVLDSMQPADYHHRIIRKDGQVRHLHVRAQIELNSLGEPATLYGVLHDVTEQKQADEKVIKALEERKVILESIGDGFYALDKNWTVNYWNKEAEILLHLPKEKILGRSLWDVFPHVVQTTIYEKYNKAVELNAIQHFEFYYAMDNTWFEITAYPSLNGLSAYFRDITERKESESRLRELNENLRNYASELSESNKGLDQFAYIVSHNLRAPVANIIGLGELISQDAYPQPVKDEFLEGILLNVKRLDDVISDLNTILRIKREVSENKESVNLQHLVDNIRSSLQNIIDREQVSIQTDFRAVDELFTLKTYLYSIFYNLIINSIKYRRPDLSPVIYISSSLDDGLVNISIRDNGMGIDLTRKGSQIFGLYKRFHQHVEGKGLGLFMVKTQVEMLGGKIHVNSTVNEGTEFKIEFQSELNQNPVI</sequence>
<dbReference type="Pfam" id="PF00512">
    <property type="entry name" value="HisKA"/>
    <property type="match status" value="1"/>
</dbReference>
<dbReference type="PANTHER" id="PTHR43304:SF1">
    <property type="entry name" value="PAC DOMAIN-CONTAINING PROTEIN"/>
    <property type="match status" value="1"/>
</dbReference>
<evidence type="ECO:0000259" key="8">
    <source>
        <dbReference type="PROSITE" id="PS50109"/>
    </source>
</evidence>
<protein>
    <recommendedName>
        <fullName evidence="2">histidine kinase</fullName>
        <ecNumber evidence="2">2.7.13.3</ecNumber>
    </recommendedName>
</protein>
<evidence type="ECO:0000256" key="5">
    <source>
        <dbReference type="ARBA" id="ARBA00022777"/>
    </source>
</evidence>
<dbReference type="InterPro" id="IPR000700">
    <property type="entry name" value="PAS-assoc_C"/>
</dbReference>
<evidence type="ECO:0000259" key="11">
    <source>
        <dbReference type="PROSITE" id="PS50113"/>
    </source>
</evidence>
<comment type="caution">
    <text evidence="6">Lacks conserved residue(s) required for the propagation of feature annotation.</text>
</comment>
<dbReference type="InterPro" id="IPR001610">
    <property type="entry name" value="PAC"/>
</dbReference>
<dbReference type="Pfam" id="PF08447">
    <property type="entry name" value="PAS_3"/>
    <property type="match status" value="2"/>
</dbReference>
<dbReference type="SUPFAM" id="SSF55874">
    <property type="entry name" value="ATPase domain of HSP90 chaperone/DNA topoisomerase II/histidine kinase"/>
    <property type="match status" value="1"/>
</dbReference>
<feature type="domain" description="PAC" evidence="11">
    <location>
        <begin position="215"/>
        <end position="266"/>
    </location>
</feature>
<dbReference type="Gene3D" id="3.30.450.40">
    <property type="match status" value="1"/>
</dbReference>
<feature type="domain" description="PAS" evidence="10">
    <location>
        <begin position="140"/>
        <end position="210"/>
    </location>
</feature>
<dbReference type="Gene3D" id="3.40.50.2300">
    <property type="match status" value="1"/>
</dbReference>
<dbReference type="InterPro" id="IPR052162">
    <property type="entry name" value="Sensor_kinase/Photoreceptor"/>
</dbReference>
<accession>A0ABY4XSB5</accession>
<dbReference type="SUPFAM" id="SSF55785">
    <property type="entry name" value="PYP-like sensor domain (PAS domain)"/>
    <property type="match status" value="3"/>
</dbReference>
<dbReference type="SUPFAM" id="SSF47384">
    <property type="entry name" value="Homodimeric domain of signal transducing histidine kinase"/>
    <property type="match status" value="1"/>
</dbReference>
<dbReference type="Gene3D" id="1.10.287.130">
    <property type="match status" value="1"/>
</dbReference>
<dbReference type="InterPro" id="IPR011006">
    <property type="entry name" value="CheY-like_superfamily"/>
</dbReference>
<dbReference type="NCBIfam" id="TIGR00229">
    <property type="entry name" value="sensory_box"/>
    <property type="match status" value="3"/>
</dbReference>
<dbReference type="Pfam" id="PF00072">
    <property type="entry name" value="Response_reg"/>
    <property type="match status" value="1"/>
</dbReference>
<dbReference type="InterPro" id="IPR001789">
    <property type="entry name" value="Sig_transdc_resp-reg_receiver"/>
</dbReference>
<dbReference type="PROSITE" id="PS50109">
    <property type="entry name" value="HIS_KIN"/>
    <property type="match status" value="1"/>
</dbReference>
<dbReference type="InterPro" id="IPR013655">
    <property type="entry name" value="PAS_fold_3"/>
</dbReference>
<proteinExistence type="predicted"/>
<evidence type="ECO:0000256" key="1">
    <source>
        <dbReference type="ARBA" id="ARBA00000085"/>
    </source>
</evidence>
<dbReference type="SMART" id="SM00448">
    <property type="entry name" value="REC"/>
    <property type="match status" value="1"/>
</dbReference>
<keyword evidence="7" id="KW-0175">Coiled coil</keyword>
<name>A0ABY4XSB5_9BACT</name>
<evidence type="ECO:0000256" key="2">
    <source>
        <dbReference type="ARBA" id="ARBA00012438"/>
    </source>
</evidence>
<dbReference type="SMART" id="SM00086">
    <property type="entry name" value="PAC"/>
    <property type="match status" value="2"/>
</dbReference>
<feature type="domain" description="PAC" evidence="11">
    <location>
        <begin position="519"/>
        <end position="571"/>
    </location>
</feature>
<dbReference type="EC" id="2.7.13.3" evidence="2"/>
<dbReference type="InterPro" id="IPR000014">
    <property type="entry name" value="PAS"/>
</dbReference>
<feature type="coiled-coil region" evidence="7">
    <location>
        <begin position="679"/>
        <end position="706"/>
    </location>
</feature>
<dbReference type="CDD" id="cd00156">
    <property type="entry name" value="REC"/>
    <property type="match status" value="1"/>
</dbReference>
<feature type="domain" description="PAS" evidence="10">
    <location>
        <begin position="572"/>
        <end position="642"/>
    </location>
</feature>
<evidence type="ECO:0000259" key="9">
    <source>
        <dbReference type="PROSITE" id="PS50110"/>
    </source>
</evidence>
<dbReference type="SMART" id="SM00091">
    <property type="entry name" value="PAS"/>
    <property type="match status" value="3"/>
</dbReference>
<dbReference type="Proteomes" id="UP001055420">
    <property type="component" value="Chromosome"/>
</dbReference>
<evidence type="ECO:0000313" key="13">
    <source>
        <dbReference type="Proteomes" id="UP001055420"/>
    </source>
</evidence>
<keyword evidence="4" id="KW-0808">Transferase</keyword>
<dbReference type="SUPFAM" id="SSF55781">
    <property type="entry name" value="GAF domain-like"/>
    <property type="match status" value="1"/>
</dbReference>
<dbReference type="SMART" id="SM00387">
    <property type="entry name" value="HATPase_c"/>
    <property type="match status" value="1"/>
</dbReference>
<comment type="catalytic activity">
    <reaction evidence="1">
        <text>ATP + protein L-histidine = ADP + protein N-phospho-L-histidine.</text>
        <dbReference type="EC" id="2.7.13.3"/>
    </reaction>
</comment>
<dbReference type="Gene3D" id="2.10.70.100">
    <property type="match status" value="1"/>
</dbReference>
<dbReference type="PROSITE" id="PS50113">
    <property type="entry name" value="PAC"/>
    <property type="match status" value="2"/>
</dbReference>
<feature type="domain" description="Response regulatory" evidence="9">
    <location>
        <begin position="6"/>
        <end position="122"/>
    </location>
</feature>
<dbReference type="Pfam" id="PF08448">
    <property type="entry name" value="PAS_4"/>
    <property type="match status" value="1"/>
</dbReference>
<dbReference type="InterPro" id="IPR003018">
    <property type="entry name" value="GAF"/>
</dbReference>
<dbReference type="CDD" id="cd00130">
    <property type="entry name" value="PAS"/>
    <property type="match status" value="3"/>
</dbReference>
<dbReference type="PRINTS" id="PR00344">
    <property type="entry name" value="BCTRLSENSOR"/>
</dbReference>
<feature type="domain" description="Histidine kinase" evidence="8">
    <location>
        <begin position="713"/>
        <end position="927"/>
    </location>
</feature>
<dbReference type="InterPro" id="IPR013656">
    <property type="entry name" value="PAS_4"/>
</dbReference>
<dbReference type="InterPro" id="IPR004358">
    <property type="entry name" value="Sig_transdc_His_kin-like_C"/>
</dbReference>
<dbReference type="SMART" id="SM00388">
    <property type="entry name" value="HisKA"/>
    <property type="match status" value="1"/>
</dbReference>
<dbReference type="InterPro" id="IPR036890">
    <property type="entry name" value="HATPase_C_sf"/>
</dbReference>
<dbReference type="Gene3D" id="3.30.450.20">
    <property type="entry name" value="PAS domain"/>
    <property type="match status" value="3"/>
</dbReference>
<dbReference type="Gene3D" id="3.30.565.10">
    <property type="entry name" value="Histidine kinase-like ATPase, C-terminal domain"/>
    <property type="match status" value="1"/>
</dbReference>
<dbReference type="Pfam" id="PF02518">
    <property type="entry name" value="HATPase_c"/>
    <property type="match status" value="1"/>
</dbReference>
<evidence type="ECO:0000259" key="10">
    <source>
        <dbReference type="PROSITE" id="PS50112"/>
    </source>
</evidence>
<keyword evidence="5" id="KW-0418">Kinase</keyword>
<keyword evidence="3" id="KW-0597">Phosphoprotein</keyword>
<gene>
    <name evidence="12" type="ORF">NFI80_11420</name>
</gene>
<evidence type="ECO:0000256" key="7">
    <source>
        <dbReference type="SAM" id="Coils"/>
    </source>
</evidence>
<dbReference type="PANTHER" id="PTHR43304">
    <property type="entry name" value="PHYTOCHROME-LIKE PROTEIN CPH1"/>
    <property type="match status" value="1"/>
</dbReference>
<dbReference type="Pfam" id="PF13185">
    <property type="entry name" value="GAF_2"/>
    <property type="match status" value="1"/>
</dbReference>
<dbReference type="InterPro" id="IPR003594">
    <property type="entry name" value="HATPase_dom"/>
</dbReference>